<proteinExistence type="predicted"/>
<keyword evidence="3" id="KW-1185">Reference proteome</keyword>
<sequence>MPKSYRPLPSSDRRKSPRKDNYVTGGSHTGLGTGCNNDRDAGGRHDEWRFCISFATDDVKSVLKRPRTFPVLHFDLAYVPNPWLHRFEGDGVKLCKGEVLVIRGSKLRSASTELEVNVIIGTQQPNITSPTVNQFLCHLKFSHPGLSRWTEDGLPMIVVKINGIYSDYEVTMCQFKQSILNKSFLVDTL</sequence>
<gene>
    <name evidence="2" type="ORF">HPB51_022770</name>
</gene>
<feature type="compositionally biased region" description="Basic and acidic residues" evidence="1">
    <location>
        <begin position="11"/>
        <end position="21"/>
    </location>
</feature>
<name>A0A9J6ECE6_RHIMP</name>
<dbReference type="EMBL" id="JABSTU010000005">
    <property type="protein sequence ID" value="KAH8032022.1"/>
    <property type="molecule type" value="Genomic_DNA"/>
</dbReference>
<evidence type="ECO:0000313" key="3">
    <source>
        <dbReference type="Proteomes" id="UP000821866"/>
    </source>
</evidence>
<accession>A0A9J6ECE6</accession>
<reference evidence="2" key="1">
    <citation type="journal article" date="2020" name="Cell">
        <title>Large-Scale Comparative Analyses of Tick Genomes Elucidate Their Genetic Diversity and Vector Capacities.</title>
        <authorList>
            <consortium name="Tick Genome and Microbiome Consortium (TIGMIC)"/>
            <person name="Jia N."/>
            <person name="Wang J."/>
            <person name="Shi W."/>
            <person name="Du L."/>
            <person name="Sun Y."/>
            <person name="Zhan W."/>
            <person name="Jiang J.F."/>
            <person name="Wang Q."/>
            <person name="Zhang B."/>
            <person name="Ji P."/>
            <person name="Bell-Sakyi L."/>
            <person name="Cui X.M."/>
            <person name="Yuan T.T."/>
            <person name="Jiang B.G."/>
            <person name="Yang W.F."/>
            <person name="Lam T.T."/>
            <person name="Chang Q.C."/>
            <person name="Ding S.J."/>
            <person name="Wang X.J."/>
            <person name="Zhu J.G."/>
            <person name="Ruan X.D."/>
            <person name="Zhao L."/>
            <person name="Wei J.T."/>
            <person name="Ye R.Z."/>
            <person name="Que T.C."/>
            <person name="Du C.H."/>
            <person name="Zhou Y.H."/>
            <person name="Cheng J.X."/>
            <person name="Dai P.F."/>
            <person name="Guo W.B."/>
            <person name="Han X.H."/>
            <person name="Huang E.J."/>
            <person name="Li L.F."/>
            <person name="Wei W."/>
            <person name="Gao Y.C."/>
            <person name="Liu J.Z."/>
            <person name="Shao H.Z."/>
            <person name="Wang X."/>
            <person name="Wang C.C."/>
            <person name="Yang T.C."/>
            <person name="Huo Q.B."/>
            <person name="Li W."/>
            <person name="Chen H.Y."/>
            <person name="Chen S.E."/>
            <person name="Zhou L.G."/>
            <person name="Ni X.B."/>
            <person name="Tian J.H."/>
            <person name="Sheng Y."/>
            <person name="Liu T."/>
            <person name="Pan Y.S."/>
            <person name="Xia L.Y."/>
            <person name="Li J."/>
            <person name="Zhao F."/>
            <person name="Cao W.C."/>
        </authorList>
    </citation>
    <scope>NUCLEOTIDE SEQUENCE</scope>
    <source>
        <strain evidence="2">Rmic-2018</strain>
    </source>
</reference>
<feature type="region of interest" description="Disordered" evidence="1">
    <location>
        <begin position="1"/>
        <end position="36"/>
    </location>
</feature>
<dbReference type="PROSITE" id="PS51257">
    <property type="entry name" value="PROKAR_LIPOPROTEIN"/>
    <property type="match status" value="1"/>
</dbReference>
<dbReference type="VEuPathDB" id="VectorBase:LOC119174753"/>
<evidence type="ECO:0000313" key="2">
    <source>
        <dbReference type="EMBL" id="KAH8032022.1"/>
    </source>
</evidence>
<protein>
    <submittedName>
        <fullName evidence="2">Uncharacterized protein</fullName>
    </submittedName>
</protein>
<reference evidence="2" key="2">
    <citation type="submission" date="2021-09" db="EMBL/GenBank/DDBJ databases">
        <authorList>
            <person name="Jia N."/>
            <person name="Wang J."/>
            <person name="Shi W."/>
            <person name="Du L."/>
            <person name="Sun Y."/>
            <person name="Zhan W."/>
            <person name="Jiang J."/>
            <person name="Wang Q."/>
            <person name="Zhang B."/>
            <person name="Ji P."/>
            <person name="Sakyi L.B."/>
            <person name="Cui X."/>
            <person name="Yuan T."/>
            <person name="Jiang B."/>
            <person name="Yang W."/>
            <person name="Lam T.T.-Y."/>
            <person name="Chang Q."/>
            <person name="Ding S."/>
            <person name="Wang X."/>
            <person name="Zhu J."/>
            <person name="Ruan X."/>
            <person name="Zhao L."/>
            <person name="Wei J."/>
            <person name="Que T."/>
            <person name="Du C."/>
            <person name="Cheng J."/>
            <person name="Dai P."/>
            <person name="Han X."/>
            <person name="Huang E."/>
            <person name="Gao Y."/>
            <person name="Liu J."/>
            <person name="Shao H."/>
            <person name="Ye R."/>
            <person name="Li L."/>
            <person name="Wei W."/>
            <person name="Wang X."/>
            <person name="Wang C."/>
            <person name="Huo Q."/>
            <person name="Li W."/>
            <person name="Guo W."/>
            <person name="Chen H."/>
            <person name="Chen S."/>
            <person name="Zhou L."/>
            <person name="Zhou L."/>
            <person name="Ni X."/>
            <person name="Tian J."/>
            <person name="Zhou Y."/>
            <person name="Sheng Y."/>
            <person name="Liu T."/>
            <person name="Pan Y."/>
            <person name="Xia L."/>
            <person name="Li J."/>
            <person name="Zhao F."/>
            <person name="Cao W."/>
        </authorList>
    </citation>
    <scope>NUCLEOTIDE SEQUENCE</scope>
    <source>
        <strain evidence="2">Rmic-2018</strain>
        <tissue evidence="2">Larvae</tissue>
    </source>
</reference>
<comment type="caution">
    <text evidence="2">The sequence shown here is derived from an EMBL/GenBank/DDBJ whole genome shotgun (WGS) entry which is preliminary data.</text>
</comment>
<dbReference type="AlphaFoldDB" id="A0A9J6ECE6"/>
<dbReference type="Proteomes" id="UP000821866">
    <property type="component" value="Chromosome 3"/>
</dbReference>
<organism evidence="2 3">
    <name type="scientific">Rhipicephalus microplus</name>
    <name type="common">Cattle tick</name>
    <name type="synonym">Boophilus microplus</name>
    <dbReference type="NCBI Taxonomy" id="6941"/>
    <lineage>
        <taxon>Eukaryota</taxon>
        <taxon>Metazoa</taxon>
        <taxon>Ecdysozoa</taxon>
        <taxon>Arthropoda</taxon>
        <taxon>Chelicerata</taxon>
        <taxon>Arachnida</taxon>
        <taxon>Acari</taxon>
        <taxon>Parasitiformes</taxon>
        <taxon>Ixodida</taxon>
        <taxon>Ixodoidea</taxon>
        <taxon>Ixodidae</taxon>
        <taxon>Rhipicephalinae</taxon>
        <taxon>Rhipicephalus</taxon>
        <taxon>Boophilus</taxon>
    </lineage>
</organism>
<evidence type="ECO:0000256" key="1">
    <source>
        <dbReference type="SAM" id="MobiDB-lite"/>
    </source>
</evidence>